<comment type="caution">
    <text evidence="1">The sequence shown here is derived from an EMBL/GenBank/DDBJ whole genome shotgun (WGS) entry which is preliminary data.</text>
</comment>
<dbReference type="InterPro" id="IPR009649">
    <property type="entry name" value="TraU"/>
</dbReference>
<gene>
    <name evidence="1" type="ORF">OTSTA716_1446</name>
</gene>
<evidence type="ECO:0000313" key="2">
    <source>
        <dbReference type="Proteomes" id="UP000033671"/>
    </source>
</evidence>
<protein>
    <submittedName>
        <fullName evidence="1">TraU family protein</fullName>
    </submittedName>
</protein>
<evidence type="ECO:0000313" key="1">
    <source>
        <dbReference type="EMBL" id="KJV73876.1"/>
    </source>
</evidence>
<name>A0A0F3P1S4_ORITS</name>
<dbReference type="PATRIC" id="fig|1359175.3.peg.2557"/>
<accession>A0A0F3P1S4</accession>
<organism evidence="1 2">
    <name type="scientific">Orientia tsutsugamushi str. TA716</name>
    <dbReference type="NCBI Taxonomy" id="1359175"/>
    <lineage>
        <taxon>Bacteria</taxon>
        <taxon>Pseudomonadati</taxon>
        <taxon>Pseudomonadota</taxon>
        <taxon>Alphaproteobacteria</taxon>
        <taxon>Rickettsiales</taxon>
        <taxon>Rickettsiaceae</taxon>
        <taxon>Rickettsieae</taxon>
        <taxon>Orientia</taxon>
    </lineage>
</organism>
<dbReference type="RefSeq" id="WP_252831330.1">
    <property type="nucleotide sequence ID" value="NZ_LAOA01000065.1"/>
</dbReference>
<sequence length="48" mass="5592">MPIMKKSQYRLQMTYPIPETKSCKSIGQTEATWQAGREFQLMVKILVT</sequence>
<dbReference type="AlphaFoldDB" id="A0A0F3P1S4"/>
<reference evidence="1 2" key="1">
    <citation type="submission" date="2015-01" db="EMBL/GenBank/DDBJ databases">
        <title>Genome Sequencing of Rickettsiales.</title>
        <authorList>
            <person name="Daugherty S.C."/>
            <person name="Su Q."/>
            <person name="Abolude K."/>
            <person name="Beier-Sexton M."/>
            <person name="Carlyon J.A."/>
            <person name="Carter R."/>
            <person name="Day N.P."/>
            <person name="Dumler S.J."/>
            <person name="Dyachenko V."/>
            <person name="Godinez A."/>
            <person name="Kurtti T.J."/>
            <person name="Lichay M."/>
            <person name="Mullins K.E."/>
            <person name="Ott S."/>
            <person name="Pappas-Brown V."/>
            <person name="Paris D.H."/>
            <person name="Patel P."/>
            <person name="Richards A.L."/>
            <person name="Sadzewicz L."/>
            <person name="Sears K."/>
            <person name="Seidman D."/>
            <person name="Sengamalay N."/>
            <person name="Stenos J."/>
            <person name="Tallon L.J."/>
            <person name="Vincent G."/>
            <person name="Fraser C.M."/>
            <person name="Munderloh U."/>
            <person name="Dunning-Hotopp J.C."/>
        </authorList>
    </citation>
    <scope>NUCLEOTIDE SEQUENCE [LARGE SCALE GENOMIC DNA]</scope>
    <source>
        <strain evidence="1 2">TA716</strain>
    </source>
</reference>
<dbReference type="Pfam" id="PF06834">
    <property type="entry name" value="TraU"/>
    <property type="match status" value="1"/>
</dbReference>
<dbReference type="Proteomes" id="UP000033671">
    <property type="component" value="Unassembled WGS sequence"/>
</dbReference>
<proteinExistence type="predicted"/>
<dbReference type="EMBL" id="LAOA01000065">
    <property type="protein sequence ID" value="KJV73876.1"/>
    <property type="molecule type" value="Genomic_DNA"/>
</dbReference>